<dbReference type="EMBL" id="KN881796">
    <property type="protein sequence ID" value="KIY48914.1"/>
    <property type="molecule type" value="Genomic_DNA"/>
</dbReference>
<name>A0A0D7AES8_9AGAR</name>
<accession>A0A0D7AES8</accession>
<gene>
    <name evidence="1" type="ORF">FISHEDRAFT_16943</name>
</gene>
<sequence>LSCLLFDIAIEPLACMIRKSGLSGYEIPEAENKLIVKMFANDMTVYLSEKDDYNKLSHILAEWCAASRAKFNIEKTVIIPIGSPEYR</sequence>
<keyword evidence="2" id="KW-1185">Reference proteome</keyword>
<evidence type="ECO:0000313" key="1">
    <source>
        <dbReference type="EMBL" id="KIY48914.1"/>
    </source>
</evidence>
<dbReference type="Proteomes" id="UP000054144">
    <property type="component" value="Unassembled WGS sequence"/>
</dbReference>
<feature type="non-terminal residue" evidence="1">
    <location>
        <position position="87"/>
    </location>
</feature>
<evidence type="ECO:0000313" key="2">
    <source>
        <dbReference type="Proteomes" id="UP000054144"/>
    </source>
</evidence>
<organism evidence="1 2">
    <name type="scientific">Fistulina hepatica ATCC 64428</name>
    <dbReference type="NCBI Taxonomy" id="1128425"/>
    <lineage>
        <taxon>Eukaryota</taxon>
        <taxon>Fungi</taxon>
        <taxon>Dikarya</taxon>
        <taxon>Basidiomycota</taxon>
        <taxon>Agaricomycotina</taxon>
        <taxon>Agaricomycetes</taxon>
        <taxon>Agaricomycetidae</taxon>
        <taxon>Agaricales</taxon>
        <taxon>Fistulinaceae</taxon>
        <taxon>Fistulina</taxon>
    </lineage>
</organism>
<feature type="non-terminal residue" evidence="1">
    <location>
        <position position="1"/>
    </location>
</feature>
<protein>
    <submittedName>
        <fullName evidence="1">Uncharacterized protein</fullName>
    </submittedName>
</protein>
<reference evidence="1 2" key="1">
    <citation type="journal article" date="2015" name="Fungal Genet. Biol.">
        <title>Evolution of novel wood decay mechanisms in Agaricales revealed by the genome sequences of Fistulina hepatica and Cylindrobasidium torrendii.</title>
        <authorList>
            <person name="Floudas D."/>
            <person name="Held B.W."/>
            <person name="Riley R."/>
            <person name="Nagy L.G."/>
            <person name="Koehler G."/>
            <person name="Ransdell A.S."/>
            <person name="Younus H."/>
            <person name="Chow J."/>
            <person name="Chiniquy J."/>
            <person name="Lipzen A."/>
            <person name="Tritt A."/>
            <person name="Sun H."/>
            <person name="Haridas S."/>
            <person name="LaButti K."/>
            <person name="Ohm R.A."/>
            <person name="Kues U."/>
            <person name="Blanchette R.A."/>
            <person name="Grigoriev I.V."/>
            <person name="Minto R.E."/>
            <person name="Hibbett D.S."/>
        </authorList>
    </citation>
    <scope>NUCLEOTIDE SEQUENCE [LARGE SCALE GENOMIC DNA]</scope>
    <source>
        <strain evidence="1 2">ATCC 64428</strain>
    </source>
</reference>
<proteinExistence type="predicted"/>
<dbReference type="OrthoDB" id="2205812at2759"/>
<dbReference type="AlphaFoldDB" id="A0A0D7AES8"/>